<dbReference type="Gene3D" id="2.40.30.10">
    <property type="entry name" value="Translation factors"/>
    <property type="match status" value="1"/>
</dbReference>
<comment type="similarity">
    <text evidence="1">Belongs to the ferredoxin--NADP reductase type 1 family.</text>
</comment>
<gene>
    <name evidence="5" type="primary">fpr</name>
    <name evidence="5" type="ORF">CA13_58460</name>
</gene>
<dbReference type="InterPro" id="IPR051930">
    <property type="entry name" value="FNR_type-1"/>
</dbReference>
<proteinExistence type="inferred from homology"/>
<feature type="domain" description="FAD-binding FR-type" evidence="4">
    <location>
        <begin position="20"/>
        <end position="157"/>
    </location>
</feature>
<evidence type="ECO:0000256" key="3">
    <source>
        <dbReference type="ARBA" id="ARBA00022741"/>
    </source>
</evidence>
<organism evidence="5 6">
    <name type="scientific">Novipirellula herctigrandis</name>
    <dbReference type="NCBI Taxonomy" id="2527986"/>
    <lineage>
        <taxon>Bacteria</taxon>
        <taxon>Pseudomonadati</taxon>
        <taxon>Planctomycetota</taxon>
        <taxon>Planctomycetia</taxon>
        <taxon>Pirellulales</taxon>
        <taxon>Pirellulaceae</taxon>
        <taxon>Novipirellula</taxon>
    </lineage>
</organism>
<dbReference type="InterPro" id="IPR017938">
    <property type="entry name" value="Riboflavin_synthase-like_b-brl"/>
</dbReference>
<evidence type="ECO:0000256" key="1">
    <source>
        <dbReference type="ARBA" id="ARBA00008312"/>
    </source>
</evidence>
<dbReference type="PROSITE" id="PS51384">
    <property type="entry name" value="FAD_FR"/>
    <property type="match status" value="1"/>
</dbReference>
<dbReference type="RefSeq" id="WP_419194891.1">
    <property type="nucleotide sequence ID" value="NZ_SJPJ01000001.1"/>
</dbReference>
<dbReference type="PANTHER" id="PTHR47878">
    <property type="entry name" value="OXIDOREDUCTASE FAD/NAD(P)-BINDING DOMAIN PROTEIN"/>
    <property type="match status" value="1"/>
</dbReference>
<sequence length="322" mass="36102">MSEIVETMPLDDDQVNALKQKYYNATIVDRIDTHGDLARFRIRPDKPFAPFEPGQFVSLGIGNWETRVEGTQDEQLTEKDWSKAIQRAYSISCPIIDETGKLQPVNSVDYLEFYVVLVRQAGTHGEPPPVVTPRLFGRSVGDRILIGKKIVGHYTIGSVEPDDTILMLSTGTGEAPHNAMAAELLNRGHRGRIINVTCVRNRVDLAYVAEHALLMEQYPQYRYLTYSTRDPENIDPKHPQYVGKQHLQNLFVSGQLGADAEDPLDPKRSHVYLCGNPAMIGYVAPGTEPPKVPGMLPLLKQAGFQDEHGYEGPGSIRFEKYW</sequence>
<dbReference type="InterPro" id="IPR001433">
    <property type="entry name" value="OxRdtase_FAD/NAD-bd"/>
</dbReference>
<dbReference type="InterPro" id="IPR017927">
    <property type="entry name" value="FAD-bd_FR_type"/>
</dbReference>
<name>A0A5C5ZB46_9BACT</name>
<dbReference type="GO" id="GO:0004324">
    <property type="term" value="F:ferredoxin-NADP+ reductase activity"/>
    <property type="evidence" value="ECO:0007669"/>
    <property type="project" value="UniProtKB-EC"/>
</dbReference>
<dbReference type="EMBL" id="SJPJ01000001">
    <property type="protein sequence ID" value="TWT84368.1"/>
    <property type="molecule type" value="Genomic_DNA"/>
</dbReference>
<keyword evidence="6" id="KW-1185">Reference proteome</keyword>
<dbReference type="SUPFAM" id="SSF63380">
    <property type="entry name" value="Riboflavin synthase domain-like"/>
    <property type="match status" value="1"/>
</dbReference>
<dbReference type="SUPFAM" id="SSF52343">
    <property type="entry name" value="Ferredoxin reductase-like, C-terminal NADP-linked domain"/>
    <property type="match status" value="1"/>
</dbReference>
<dbReference type="EC" id="1.18.1.2" evidence="2"/>
<dbReference type="InterPro" id="IPR033892">
    <property type="entry name" value="FNR_bac"/>
</dbReference>
<accession>A0A5C5ZB46</accession>
<dbReference type="Gene3D" id="3.40.50.80">
    <property type="entry name" value="Nucleotide-binding domain of ferredoxin-NADP reductase (FNR) module"/>
    <property type="match status" value="1"/>
</dbReference>
<reference evidence="5 6" key="1">
    <citation type="submission" date="2019-02" db="EMBL/GenBank/DDBJ databases">
        <title>Deep-cultivation of Planctomycetes and their phenomic and genomic characterization uncovers novel biology.</title>
        <authorList>
            <person name="Wiegand S."/>
            <person name="Jogler M."/>
            <person name="Boedeker C."/>
            <person name="Pinto D."/>
            <person name="Vollmers J."/>
            <person name="Rivas-Marin E."/>
            <person name="Kohn T."/>
            <person name="Peeters S.H."/>
            <person name="Heuer A."/>
            <person name="Rast P."/>
            <person name="Oberbeckmann S."/>
            <person name="Bunk B."/>
            <person name="Jeske O."/>
            <person name="Meyerdierks A."/>
            <person name="Storesund J.E."/>
            <person name="Kallscheuer N."/>
            <person name="Luecker S."/>
            <person name="Lage O.M."/>
            <person name="Pohl T."/>
            <person name="Merkel B.J."/>
            <person name="Hornburger P."/>
            <person name="Mueller R.-W."/>
            <person name="Bruemmer F."/>
            <person name="Labrenz M."/>
            <person name="Spormann A.M."/>
            <person name="Op Den Camp H."/>
            <person name="Overmann J."/>
            <person name="Amann R."/>
            <person name="Jetten M.S.M."/>
            <person name="Mascher T."/>
            <person name="Medema M.H."/>
            <person name="Devos D.P."/>
            <person name="Kaster A.-K."/>
            <person name="Ovreas L."/>
            <person name="Rohde M."/>
            <person name="Galperin M.Y."/>
            <person name="Jogler C."/>
        </authorList>
    </citation>
    <scope>NUCLEOTIDE SEQUENCE [LARGE SCALE GENOMIC DNA]</scope>
    <source>
        <strain evidence="5 6">CA13</strain>
    </source>
</reference>
<evidence type="ECO:0000256" key="2">
    <source>
        <dbReference type="ARBA" id="ARBA00013223"/>
    </source>
</evidence>
<dbReference type="Proteomes" id="UP000315010">
    <property type="component" value="Unassembled WGS sequence"/>
</dbReference>
<dbReference type="PANTHER" id="PTHR47878:SF2">
    <property type="entry name" value="OXIDOREDUCTASE FAD_NAD(P)-BINDING DOMAIN PROTEIN"/>
    <property type="match status" value="1"/>
</dbReference>
<dbReference type="InterPro" id="IPR039261">
    <property type="entry name" value="FNR_nucleotide-bd"/>
</dbReference>
<keyword evidence="3" id="KW-0547">Nucleotide-binding</keyword>
<comment type="caution">
    <text evidence="5">The sequence shown here is derived from an EMBL/GenBank/DDBJ whole genome shotgun (WGS) entry which is preliminary data.</text>
</comment>
<evidence type="ECO:0000313" key="5">
    <source>
        <dbReference type="EMBL" id="TWT84368.1"/>
    </source>
</evidence>
<dbReference type="Pfam" id="PF00175">
    <property type="entry name" value="NAD_binding_1"/>
    <property type="match status" value="1"/>
</dbReference>
<keyword evidence="5" id="KW-0560">Oxidoreductase</keyword>
<protein>
    <recommendedName>
        <fullName evidence="2">ferredoxin--NADP(+) reductase</fullName>
        <ecNumber evidence="2">1.18.1.2</ecNumber>
    </recommendedName>
</protein>
<evidence type="ECO:0000259" key="4">
    <source>
        <dbReference type="PROSITE" id="PS51384"/>
    </source>
</evidence>
<dbReference type="CDD" id="cd06195">
    <property type="entry name" value="FNR1"/>
    <property type="match status" value="1"/>
</dbReference>
<dbReference type="GO" id="GO:0000166">
    <property type="term" value="F:nucleotide binding"/>
    <property type="evidence" value="ECO:0007669"/>
    <property type="project" value="UniProtKB-KW"/>
</dbReference>
<evidence type="ECO:0000313" key="6">
    <source>
        <dbReference type="Proteomes" id="UP000315010"/>
    </source>
</evidence>
<dbReference type="AlphaFoldDB" id="A0A5C5ZB46"/>